<protein>
    <submittedName>
        <fullName evidence="1">Uncharacterized protein</fullName>
    </submittedName>
</protein>
<organism evidence="1 2">
    <name type="scientific">Sphagnum jensenii</name>
    <dbReference type="NCBI Taxonomy" id="128206"/>
    <lineage>
        <taxon>Eukaryota</taxon>
        <taxon>Viridiplantae</taxon>
        <taxon>Streptophyta</taxon>
        <taxon>Embryophyta</taxon>
        <taxon>Bryophyta</taxon>
        <taxon>Sphagnophytina</taxon>
        <taxon>Sphagnopsida</taxon>
        <taxon>Sphagnales</taxon>
        <taxon>Sphagnaceae</taxon>
        <taxon>Sphagnum</taxon>
    </lineage>
</organism>
<evidence type="ECO:0000313" key="2">
    <source>
        <dbReference type="Proteomes" id="UP001497522"/>
    </source>
</evidence>
<proteinExistence type="predicted"/>
<accession>A0ABP1AQB7</accession>
<sequence length="59" mass="7007">MKEGCYRKYTTLFYDEDIVAMTLNGLGKYYSQFHTSIIVQETFPNFQDLITLLISEEMR</sequence>
<feature type="non-terminal residue" evidence="1">
    <location>
        <position position="59"/>
    </location>
</feature>
<dbReference type="Proteomes" id="UP001497522">
    <property type="component" value="Chromosome 14"/>
</dbReference>
<evidence type="ECO:0000313" key="1">
    <source>
        <dbReference type="EMBL" id="CAK9864587.1"/>
    </source>
</evidence>
<reference evidence="1" key="1">
    <citation type="submission" date="2024-03" db="EMBL/GenBank/DDBJ databases">
        <authorList>
            <consortium name="ELIXIR-Norway"/>
            <consortium name="Elixir Norway"/>
        </authorList>
    </citation>
    <scope>NUCLEOTIDE SEQUENCE</scope>
</reference>
<name>A0ABP1AQB7_9BRYO</name>
<keyword evidence="2" id="KW-1185">Reference proteome</keyword>
<gene>
    <name evidence="1" type="ORF">CSSPJE1EN2_LOCUS7582</name>
</gene>
<dbReference type="EMBL" id="OZ023715">
    <property type="protein sequence ID" value="CAK9864587.1"/>
    <property type="molecule type" value="Genomic_DNA"/>
</dbReference>